<feature type="region of interest" description="Disordered" evidence="1">
    <location>
        <begin position="14"/>
        <end position="34"/>
    </location>
</feature>
<gene>
    <name evidence="2" type="ORF">WJX84_012272</name>
</gene>
<feature type="non-terminal residue" evidence="2">
    <location>
        <position position="34"/>
    </location>
</feature>
<dbReference type="AlphaFoldDB" id="A0AAW1T737"/>
<keyword evidence="3" id="KW-1185">Reference proteome</keyword>
<evidence type="ECO:0000313" key="3">
    <source>
        <dbReference type="Proteomes" id="UP001485043"/>
    </source>
</evidence>
<evidence type="ECO:0000256" key="1">
    <source>
        <dbReference type="SAM" id="MobiDB-lite"/>
    </source>
</evidence>
<reference evidence="2 3" key="1">
    <citation type="journal article" date="2024" name="Nat. Commun.">
        <title>Phylogenomics reveals the evolutionary origins of lichenization in chlorophyte algae.</title>
        <authorList>
            <person name="Puginier C."/>
            <person name="Libourel C."/>
            <person name="Otte J."/>
            <person name="Skaloud P."/>
            <person name="Haon M."/>
            <person name="Grisel S."/>
            <person name="Petersen M."/>
            <person name="Berrin J.G."/>
            <person name="Delaux P.M."/>
            <person name="Dal Grande F."/>
            <person name="Keller J."/>
        </authorList>
    </citation>
    <scope>NUCLEOTIDE SEQUENCE [LARGE SCALE GENOMIC DNA]</scope>
    <source>
        <strain evidence="2 3">SAG 2523</strain>
    </source>
</reference>
<sequence>MKGEVDDQEAGALGALADLAGGFSGGGRTAPGSR</sequence>
<accession>A0AAW1T737</accession>
<comment type="caution">
    <text evidence="2">The sequence shown here is derived from an EMBL/GenBank/DDBJ whole genome shotgun (WGS) entry which is preliminary data.</text>
</comment>
<name>A0AAW1T737_9CHLO</name>
<evidence type="ECO:0000313" key="2">
    <source>
        <dbReference type="EMBL" id="KAK9864452.1"/>
    </source>
</evidence>
<feature type="compositionally biased region" description="Gly residues" evidence="1">
    <location>
        <begin position="22"/>
        <end position="34"/>
    </location>
</feature>
<protein>
    <submittedName>
        <fullName evidence="2">Uncharacterized protein</fullName>
    </submittedName>
</protein>
<dbReference type="Proteomes" id="UP001485043">
    <property type="component" value="Unassembled WGS sequence"/>
</dbReference>
<organism evidence="2 3">
    <name type="scientific">Apatococcus fuscideae</name>
    <dbReference type="NCBI Taxonomy" id="2026836"/>
    <lineage>
        <taxon>Eukaryota</taxon>
        <taxon>Viridiplantae</taxon>
        <taxon>Chlorophyta</taxon>
        <taxon>core chlorophytes</taxon>
        <taxon>Trebouxiophyceae</taxon>
        <taxon>Chlorellales</taxon>
        <taxon>Chlorellaceae</taxon>
        <taxon>Apatococcus</taxon>
    </lineage>
</organism>
<dbReference type="EMBL" id="JALJOV010000352">
    <property type="protein sequence ID" value="KAK9864452.1"/>
    <property type="molecule type" value="Genomic_DNA"/>
</dbReference>
<proteinExistence type="predicted"/>